<sequence length="83" mass="9198">MYIPGPTKASGRLWKCSGPKQITSSRIKRAILRAQLQEFKPFIDFFHSELLFQGLGALHIELGAVPITVNLGADLHELAAMNH</sequence>
<gene>
    <name evidence="1" type="ORF">HMPREF1476_01560</name>
</gene>
<accession>S3BDJ7</accession>
<organism evidence="1 2">
    <name type="scientific">Sutterella wadsworthensis HGA0223</name>
    <dbReference type="NCBI Taxonomy" id="1203554"/>
    <lineage>
        <taxon>Bacteria</taxon>
        <taxon>Pseudomonadati</taxon>
        <taxon>Pseudomonadota</taxon>
        <taxon>Betaproteobacteria</taxon>
        <taxon>Burkholderiales</taxon>
        <taxon>Sutterellaceae</taxon>
        <taxon>Sutterella</taxon>
    </lineage>
</organism>
<dbReference type="EMBL" id="ATCF01000022">
    <property type="protein sequence ID" value="EPD98521.1"/>
    <property type="molecule type" value="Genomic_DNA"/>
</dbReference>
<evidence type="ECO:0000313" key="2">
    <source>
        <dbReference type="Proteomes" id="UP000014400"/>
    </source>
</evidence>
<keyword evidence="2" id="KW-1185">Reference proteome</keyword>
<protein>
    <submittedName>
        <fullName evidence="1">Uncharacterized protein</fullName>
    </submittedName>
</protein>
<proteinExistence type="predicted"/>
<comment type="caution">
    <text evidence="1">The sequence shown here is derived from an EMBL/GenBank/DDBJ whole genome shotgun (WGS) entry which is preliminary data.</text>
</comment>
<dbReference type="AlphaFoldDB" id="S3BDJ7"/>
<dbReference type="HOGENOM" id="CLU_2541358_0_0_4"/>
<name>S3BDJ7_9BURK</name>
<evidence type="ECO:0000313" key="1">
    <source>
        <dbReference type="EMBL" id="EPD98521.1"/>
    </source>
</evidence>
<dbReference type="Proteomes" id="UP000014400">
    <property type="component" value="Unassembled WGS sequence"/>
</dbReference>
<reference evidence="1 2" key="1">
    <citation type="submission" date="2013-04" db="EMBL/GenBank/DDBJ databases">
        <title>The Genome Sequence of Sutterella wadsworthensis HGA0223.</title>
        <authorList>
            <consortium name="The Broad Institute Genomics Platform"/>
            <person name="Earl A."/>
            <person name="Ward D."/>
            <person name="Feldgarden M."/>
            <person name="Gevers D."/>
            <person name="Schmidt T.M."/>
            <person name="Dover J."/>
            <person name="Dai D."/>
            <person name="Walker B."/>
            <person name="Young S."/>
            <person name="Zeng Q."/>
            <person name="Gargeya S."/>
            <person name="Fitzgerald M."/>
            <person name="Haas B."/>
            <person name="Abouelleil A."/>
            <person name="Allen A.W."/>
            <person name="Alvarado L."/>
            <person name="Arachchi H.M."/>
            <person name="Berlin A.M."/>
            <person name="Chapman S.B."/>
            <person name="Gainer-Dewar J."/>
            <person name="Goldberg J."/>
            <person name="Griggs A."/>
            <person name="Gujja S."/>
            <person name="Hansen M."/>
            <person name="Howarth C."/>
            <person name="Imamovic A."/>
            <person name="Ireland A."/>
            <person name="Larimer J."/>
            <person name="McCowan C."/>
            <person name="Murphy C."/>
            <person name="Pearson M."/>
            <person name="Poon T.W."/>
            <person name="Priest M."/>
            <person name="Roberts A."/>
            <person name="Saif S."/>
            <person name="Shea T."/>
            <person name="Sisk P."/>
            <person name="Sykes S."/>
            <person name="Wortman J."/>
            <person name="Nusbaum C."/>
            <person name="Birren B."/>
        </authorList>
    </citation>
    <scope>NUCLEOTIDE SEQUENCE [LARGE SCALE GENOMIC DNA]</scope>
    <source>
        <strain evidence="1 2">HGA0223</strain>
    </source>
</reference>